<keyword evidence="3" id="KW-0812">Transmembrane</keyword>
<sequence length="486" mass="54309">MTNPINTDLESNLKRIKSALGPSSDLVFKRFQLENPEIKAAAVYMEGLIDKLLVHEMFFDSLASLTLDLNRRSGSLIQQMKHLDLSVNNVQSVLSMDDLILAILSGDTVLIVDRFSEALSYETRGGEVRPVTEPSSQIVIRGPKEGFNECIGTNVALVRRRIRNPNLWLESMKIGSVTRTDVAVMYLNGIAKQEVIDEVRQRLQKINYDSILESGYIENLIEDKSFTPFPTMYNTERPDTVAAHILEGRVAIFVDGTPFVLVAPTTFFMFFQSAEDYYQRADVSSAIRFLRYVSLFISMFGPSIYIAAITFHQEMIPTPLLLSLASQRESVPFPALVEALIMEVSFEILREAGIRMPRAIGQAVSIVGALVLGQAAVQAGIVSSAMVIVVALTGISSFTTPAFNAALSIRLLRFAVMFFSAFLGFFGIAMFTILLTAHMCGLRSFSEPYLSPLAPMRKEKLNDTFFRRSFKRMRLSFQPTSNRRPN</sequence>
<feature type="transmembrane region" description="Helical" evidence="3">
    <location>
        <begin position="361"/>
        <end position="381"/>
    </location>
</feature>
<protein>
    <submittedName>
        <fullName evidence="4">Spore germination protein KA</fullName>
    </submittedName>
</protein>
<proteinExistence type="inferred from homology"/>
<evidence type="ECO:0000256" key="3">
    <source>
        <dbReference type="SAM" id="Phobius"/>
    </source>
</evidence>
<comment type="similarity">
    <text evidence="1">Belongs to the GerABKA family.</text>
</comment>
<feature type="transmembrane region" description="Helical" evidence="3">
    <location>
        <begin position="292"/>
        <end position="311"/>
    </location>
</feature>
<keyword evidence="2 3" id="KW-0472">Membrane</keyword>
<dbReference type="PANTHER" id="PTHR22550:SF5">
    <property type="entry name" value="LEUCINE ZIPPER PROTEIN 4"/>
    <property type="match status" value="1"/>
</dbReference>
<feature type="transmembrane region" description="Helical" evidence="3">
    <location>
        <begin position="387"/>
        <end position="407"/>
    </location>
</feature>
<feature type="transmembrane region" description="Helical" evidence="3">
    <location>
        <begin position="414"/>
        <end position="437"/>
    </location>
</feature>
<dbReference type="InterPro" id="IPR050768">
    <property type="entry name" value="UPF0353/GerABKA_families"/>
</dbReference>
<gene>
    <name evidence="4" type="primary">gerKA_3</name>
    <name evidence="4" type="ORF">PghCCS26_24060</name>
</gene>
<dbReference type="InterPro" id="IPR004995">
    <property type="entry name" value="Spore_Ger"/>
</dbReference>
<reference evidence="4 5" key="1">
    <citation type="submission" date="2023-05" db="EMBL/GenBank/DDBJ databases">
        <title>Draft genome of Paenibacillus sp. CCS26.</title>
        <authorList>
            <person name="Akita H."/>
            <person name="Shinto Y."/>
            <person name="Kimura Z."/>
        </authorList>
    </citation>
    <scope>NUCLEOTIDE SEQUENCE [LARGE SCALE GENOMIC DNA]</scope>
    <source>
        <strain evidence="4 5">CCS26</strain>
    </source>
</reference>
<evidence type="ECO:0000313" key="5">
    <source>
        <dbReference type="Proteomes" id="UP001285921"/>
    </source>
</evidence>
<dbReference type="EMBL" id="BTCL01000006">
    <property type="protein sequence ID" value="GMK45278.1"/>
    <property type="molecule type" value="Genomic_DNA"/>
</dbReference>
<organism evidence="4 5">
    <name type="scientific">Paenibacillus glycanilyticus</name>
    <dbReference type="NCBI Taxonomy" id="126569"/>
    <lineage>
        <taxon>Bacteria</taxon>
        <taxon>Bacillati</taxon>
        <taxon>Bacillota</taxon>
        <taxon>Bacilli</taxon>
        <taxon>Bacillales</taxon>
        <taxon>Paenibacillaceae</taxon>
        <taxon>Paenibacillus</taxon>
    </lineage>
</organism>
<accession>A0ABQ6NL43</accession>
<dbReference type="PANTHER" id="PTHR22550">
    <property type="entry name" value="SPORE GERMINATION PROTEIN"/>
    <property type="match status" value="1"/>
</dbReference>
<evidence type="ECO:0000256" key="1">
    <source>
        <dbReference type="ARBA" id="ARBA00005278"/>
    </source>
</evidence>
<dbReference type="Proteomes" id="UP001285921">
    <property type="component" value="Unassembled WGS sequence"/>
</dbReference>
<keyword evidence="3" id="KW-1133">Transmembrane helix</keyword>
<dbReference type="Pfam" id="PF03323">
    <property type="entry name" value="GerA"/>
    <property type="match status" value="1"/>
</dbReference>
<keyword evidence="5" id="KW-1185">Reference proteome</keyword>
<dbReference type="PIRSF" id="PIRSF005690">
    <property type="entry name" value="GerBA"/>
    <property type="match status" value="1"/>
</dbReference>
<comment type="caution">
    <text evidence="4">The sequence shown here is derived from an EMBL/GenBank/DDBJ whole genome shotgun (WGS) entry which is preliminary data.</text>
</comment>
<dbReference type="RefSeq" id="WP_317980043.1">
    <property type="nucleotide sequence ID" value="NZ_BTCL01000006.1"/>
</dbReference>
<feature type="transmembrane region" description="Helical" evidence="3">
    <location>
        <begin position="250"/>
        <end position="271"/>
    </location>
</feature>
<evidence type="ECO:0000256" key="2">
    <source>
        <dbReference type="ARBA" id="ARBA00023136"/>
    </source>
</evidence>
<name>A0ABQ6NL43_9BACL</name>
<evidence type="ECO:0000313" key="4">
    <source>
        <dbReference type="EMBL" id="GMK45278.1"/>
    </source>
</evidence>